<evidence type="ECO:0000256" key="4">
    <source>
        <dbReference type="ARBA" id="ARBA00022807"/>
    </source>
</evidence>
<dbReference type="GO" id="GO:0016929">
    <property type="term" value="F:deSUMOylase activity"/>
    <property type="evidence" value="ECO:0007669"/>
    <property type="project" value="TreeGrafter"/>
</dbReference>
<evidence type="ECO:0000256" key="1">
    <source>
        <dbReference type="ARBA" id="ARBA00005234"/>
    </source>
</evidence>
<feature type="region of interest" description="Disordered" evidence="5">
    <location>
        <begin position="111"/>
        <end position="150"/>
    </location>
</feature>
<evidence type="ECO:0000313" key="9">
    <source>
        <dbReference type="RefSeq" id="XP_032814207.1"/>
    </source>
</evidence>
<dbReference type="AlphaFoldDB" id="A0AAJ7WY89"/>
<keyword evidence="4" id="KW-0788">Thiol protease</keyword>
<feature type="compositionally biased region" description="Basic and acidic residues" evidence="5">
    <location>
        <begin position="344"/>
        <end position="402"/>
    </location>
</feature>
<keyword evidence="3" id="KW-0378">Hydrolase</keyword>
<dbReference type="Gene3D" id="3.40.395.10">
    <property type="entry name" value="Adenoviral Proteinase, Chain A"/>
    <property type="match status" value="1"/>
</dbReference>
<evidence type="ECO:0000256" key="3">
    <source>
        <dbReference type="ARBA" id="ARBA00022801"/>
    </source>
</evidence>
<name>A0AAJ7WY89_PETMA</name>
<dbReference type="SUPFAM" id="SSF54001">
    <property type="entry name" value="Cysteine proteinases"/>
    <property type="match status" value="1"/>
</dbReference>
<proteinExistence type="inferred from homology"/>
<gene>
    <name evidence="8 9 10" type="primary">LOC116944605</name>
</gene>
<dbReference type="GO" id="GO:0016926">
    <property type="term" value="P:protein desumoylation"/>
    <property type="evidence" value="ECO:0007669"/>
    <property type="project" value="TreeGrafter"/>
</dbReference>
<feature type="region of interest" description="Disordered" evidence="5">
    <location>
        <begin position="1"/>
        <end position="24"/>
    </location>
</feature>
<keyword evidence="2" id="KW-0645">Protease</keyword>
<dbReference type="GO" id="GO:0005634">
    <property type="term" value="C:nucleus"/>
    <property type="evidence" value="ECO:0007669"/>
    <property type="project" value="TreeGrafter"/>
</dbReference>
<feature type="compositionally biased region" description="Gly residues" evidence="5">
    <location>
        <begin position="236"/>
        <end position="246"/>
    </location>
</feature>
<accession>A0AAJ7WY89</accession>
<dbReference type="RefSeq" id="XP_032814206.1">
    <property type="nucleotide sequence ID" value="XM_032958315.1"/>
</dbReference>
<feature type="region of interest" description="Disordered" evidence="5">
    <location>
        <begin position="191"/>
        <end position="504"/>
    </location>
</feature>
<dbReference type="Proteomes" id="UP001318040">
    <property type="component" value="Chromosome 21"/>
</dbReference>
<dbReference type="GO" id="GO:0006508">
    <property type="term" value="P:proteolysis"/>
    <property type="evidence" value="ECO:0007669"/>
    <property type="project" value="UniProtKB-KW"/>
</dbReference>
<reference evidence="8 9" key="1">
    <citation type="submission" date="2025-04" db="UniProtKB">
        <authorList>
            <consortium name="RefSeq"/>
        </authorList>
    </citation>
    <scope>IDENTIFICATION</scope>
    <source>
        <tissue evidence="8 9">Sperm</tissue>
    </source>
</reference>
<evidence type="ECO:0000313" key="7">
    <source>
        <dbReference type="Proteomes" id="UP001318040"/>
    </source>
</evidence>
<keyword evidence="7" id="KW-1185">Reference proteome</keyword>
<evidence type="ECO:0000313" key="8">
    <source>
        <dbReference type="RefSeq" id="XP_032814206.1"/>
    </source>
</evidence>
<evidence type="ECO:0000259" key="6">
    <source>
        <dbReference type="PROSITE" id="PS50600"/>
    </source>
</evidence>
<dbReference type="Pfam" id="PF02902">
    <property type="entry name" value="Peptidase_C48"/>
    <property type="match status" value="1"/>
</dbReference>
<protein>
    <submittedName>
        <fullName evidence="8 9">Uncharacterized protein LOC116944605</fullName>
    </submittedName>
</protein>
<evidence type="ECO:0000256" key="2">
    <source>
        <dbReference type="ARBA" id="ARBA00022670"/>
    </source>
</evidence>
<organism evidence="7 9">
    <name type="scientific">Petromyzon marinus</name>
    <name type="common">Sea lamprey</name>
    <dbReference type="NCBI Taxonomy" id="7757"/>
    <lineage>
        <taxon>Eukaryota</taxon>
        <taxon>Metazoa</taxon>
        <taxon>Chordata</taxon>
        <taxon>Craniata</taxon>
        <taxon>Vertebrata</taxon>
        <taxon>Cyclostomata</taxon>
        <taxon>Hyperoartia</taxon>
        <taxon>Petromyzontiformes</taxon>
        <taxon>Petromyzontidae</taxon>
        <taxon>Petromyzon</taxon>
    </lineage>
</organism>
<evidence type="ECO:0000313" key="10">
    <source>
        <dbReference type="RefSeq" id="XP_032814208.1"/>
    </source>
</evidence>
<comment type="similarity">
    <text evidence="1">Belongs to the peptidase C48 family.</text>
</comment>
<feature type="compositionally biased region" description="Basic residues" evidence="5">
    <location>
        <begin position="220"/>
        <end position="229"/>
    </location>
</feature>
<feature type="domain" description="Ubiquitin-like protease family profile" evidence="6">
    <location>
        <begin position="726"/>
        <end position="884"/>
    </location>
</feature>
<dbReference type="PROSITE" id="PS50600">
    <property type="entry name" value="ULP_PROTEASE"/>
    <property type="match status" value="1"/>
</dbReference>
<dbReference type="RefSeq" id="XP_032814208.1">
    <property type="nucleotide sequence ID" value="XM_032958317.1"/>
</dbReference>
<feature type="compositionally biased region" description="Basic and acidic residues" evidence="5">
    <location>
        <begin position="201"/>
        <end position="219"/>
    </location>
</feature>
<dbReference type="KEGG" id="pmrn:116944605"/>
<feature type="region of interest" description="Disordered" evidence="5">
    <location>
        <begin position="53"/>
        <end position="97"/>
    </location>
</feature>
<sequence length="917" mass="102423">MWEFNLGARREPTPASGQGDDAQCPAVQIGSQHQTYFLYSGFNTETIRNHADDGCDTAGKPPPLMTSPKMLTALSTSPCPPTSPSSSPSSSLLSDPNSGRVLQQLAVPPCASAARNSPPPPLQAEEAASQVAEKYGRPDLGQRRPCLKRRPGGVRRLNRFRRLRLVWAPEILRLFHPLLFGGCWVGRRGATPRCGGGMRAGDGERKNERRGRKMEEEGKGRRKRSRGKGSGRDETGGIGGSRGGESGGERWRERGNGGRKGRESCRRTDQGTENKDRDRCRDGDRGGGWWRDAEGDERRDSGRDRERWGESRKERDRKRWEERDRGKERREDRGRHDERHRKRDRDWDRDKDRRGDRERHRDRERYREGRHGERDKDRWRDRDKGRDRNRGRDEDRDKEEKGGWPSKRRRDDLEVGAGNTRGQETASGDTNNVDAEMKVTDTRDTKADSSRGTKGDNEGKGDVGSSEERPRGEERHTERASLQPKTGMMGSAGDEKSGISVSDGVCESETISKNRTEELRALKNSGGNTFSMICSDNGGKLITSIDEGGRLLGAIGSDVDQELGTICIGSESGSGTVVNNGNQGLGIFCKSDEQESGIIGNDGTGKMVMMQSCGHLELKANRNDDGRSRAIRTVDKGECGTIGTNQIKQGRIGKSGSGKIVRLENTGVWKIGLTVGREVDIDASTDSAGQGPMRNGGGNKIYVDSEDDDDGVGDRQRDVVVTYKKNMLTREDLMCLQGSAWLNDQVINVYGEMLANLKPDEVYYFTSFFYSHLKRRGYDGVKRWTKKVSVFSRRLLLLPLHLGLHWALGVVRLQTHEISLYDSAPSPATTACLTIMSRYLTEEAKARDRPDLKGPWSIHLPKNLPRQMNGNDCGVFVLEYCRCLVLDRPFSFSQADIPRIRRRIFNEIQEGVIAVDK</sequence>
<dbReference type="PANTHER" id="PTHR12606:SF10">
    <property type="entry name" value="SENTRIN-SPECIFIC PROTEASE 5"/>
    <property type="match status" value="1"/>
</dbReference>
<evidence type="ECO:0000256" key="5">
    <source>
        <dbReference type="SAM" id="MobiDB-lite"/>
    </source>
</evidence>
<dbReference type="PANTHER" id="PTHR12606">
    <property type="entry name" value="SENTRIN/SUMO-SPECIFIC PROTEASE"/>
    <property type="match status" value="1"/>
</dbReference>
<feature type="compositionally biased region" description="Low complexity" evidence="5">
    <location>
        <begin position="84"/>
        <end position="97"/>
    </location>
</feature>
<feature type="compositionally biased region" description="Basic and acidic residues" evidence="5">
    <location>
        <begin position="247"/>
        <end position="337"/>
    </location>
</feature>
<dbReference type="RefSeq" id="XP_032814207.1">
    <property type="nucleotide sequence ID" value="XM_032958316.1"/>
</dbReference>
<dbReference type="InterPro" id="IPR003653">
    <property type="entry name" value="Peptidase_C48_C"/>
</dbReference>
<dbReference type="InterPro" id="IPR038765">
    <property type="entry name" value="Papain-like_cys_pep_sf"/>
</dbReference>
<feature type="compositionally biased region" description="Polar residues" evidence="5">
    <location>
        <begin position="420"/>
        <end position="433"/>
    </location>
</feature>
<feature type="compositionally biased region" description="Basic and acidic residues" evidence="5">
    <location>
        <begin position="435"/>
        <end position="479"/>
    </location>
</feature>